<accession>A0A075HKF6</accession>
<dbReference type="InterPro" id="IPR029056">
    <property type="entry name" value="Ribokinase-like"/>
</dbReference>
<gene>
    <name evidence="4" type="primary">RBKS</name>
    <name evidence="4" type="synonym">rbsK</name>
</gene>
<evidence type="ECO:0000256" key="2">
    <source>
        <dbReference type="ARBA" id="ARBA00022777"/>
    </source>
</evidence>
<proteinExistence type="predicted"/>
<feature type="domain" description="Carbohydrate kinase PfkB" evidence="3">
    <location>
        <begin position="2"/>
        <end position="247"/>
    </location>
</feature>
<name>A0A075HKF6_9ARCH</name>
<protein>
    <submittedName>
        <fullName evidence="4">Ribokinase-like domain-containing protein (RbsK, RBKS)</fullName>
        <ecNumber evidence="4">2.7.1.15</ecNumber>
    </submittedName>
</protein>
<evidence type="ECO:0000313" key="4">
    <source>
        <dbReference type="EMBL" id="AIF14877.1"/>
    </source>
</evidence>
<evidence type="ECO:0000259" key="3">
    <source>
        <dbReference type="Pfam" id="PF00294"/>
    </source>
</evidence>
<dbReference type="InterPro" id="IPR002173">
    <property type="entry name" value="Carboh/pur_kinase_PfkB_CS"/>
</dbReference>
<dbReference type="Pfam" id="PF00294">
    <property type="entry name" value="PfkB"/>
    <property type="match status" value="1"/>
</dbReference>
<dbReference type="EC" id="2.7.1.15" evidence="4"/>
<sequence length="261" mass="28406">MVTCARLGYKARYVGRFGDDLHGLLGIESLNSERVDTAAAKVVHGTANGFSIILVDSATGDRTIMWQRSDKLAFRPEDVDPVSVCSGRVLLVDCHDTMASTRAARCARAAGIPTVIDVEYVRPGIENLLREIDIIITSEDFPEQLTGISQPGQALRSIQKEYKSTLVCMTLGSRGSLTLLGNEEIATPGFPVRVIDSTGAGDVFRGGFISAWLRADDSTTVADIFRYANATAAMKCRKLGARTGIPNQKELEMFLRFGREE</sequence>
<dbReference type="SUPFAM" id="SSF53613">
    <property type="entry name" value="Ribokinase-like"/>
    <property type="match status" value="1"/>
</dbReference>
<dbReference type="PROSITE" id="PS00584">
    <property type="entry name" value="PFKB_KINASES_2"/>
    <property type="match status" value="1"/>
</dbReference>
<dbReference type="InterPro" id="IPR052562">
    <property type="entry name" value="Ketohexokinase-related"/>
</dbReference>
<dbReference type="InterPro" id="IPR011611">
    <property type="entry name" value="PfkB_dom"/>
</dbReference>
<keyword evidence="2 4" id="KW-0418">Kinase</keyword>
<dbReference type="PANTHER" id="PTHR42774:SF3">
    <property type="entry name" value="KETOHEXOKINASE"/>
    <property type="match status" value="1"/>
</dbReference>
<evidence type="ECO:0000256" key="1">
    <source>
        <dbReference type="ARBA" id="ARBA00022679"/>
    </source>
</evidence>
<dbReference type="EMBL" id="KF901013">
    <property type="protein sequence ID" value="AIF14877.1"/>
    <property type="molecule type" value="Genomic_DNA"/>
</dbReference>
<dbReference type="GO" id="GO:0004747">
    <property type="term" value="F:ribokinase activity"/>
    <property type="evidence" value="ECO:0007669"/>
    <property type="project" value="UniProtKB-EC"/>
</dbReference>
<reference evidence="4" key="1">
    <citation type="journal article" date="2014" name="Genome Biol. Evol.">
        <title>Pangenome evidence for extensive interdomain horizontal transfer affecting lineage core and shell genes in uncultured planktonic thaumarchaeota and euryarchaeota.</title>
        <authorList>
            <person name="Deschamps P."/>
            <person name="Zivanovic Y."/>
            <person name="Moreira D."/>
            <person name="Rodriguez-Valera F."/>
            <person name="Lopez-Garcia P."/>
        </authorList>
    </citation>
    <scope>NUCLEOTIDE SEQUENCE</scope>
</reference>
<dbReference type="AlphaFoldDB" id="A0A075HKF6"/>
<keyword evidence="1 4" id="KW-0808">Transferase</keyword>
<dbReference type="Gene3D" id="3.40.1190.20">
    <property type="match status" value="1"/>
</dbReference>
<organism evidence="4">
    <name type="scientific">uncultured marine thaumarchaeote KM3_68_B04</name>
    <dbReference type="NCBI Taxonomy" id="1456242"/>
    <lineage>
        <taxon>Archaea</taxon>
        <taxon>Nitrososphaerota</taxon>
        <taxon>environmental samples</taxon>
    </lineage>
</organism>
<dbReference type="PANTHER" id="PTHR42774">
    <property type="entry name" value="PHOSPHOTRANSFERASE SYSTEM TRANSPORT PROTEIN"/>
    <property type="match status" value="1"/>
</dbReference>